<reference evidence="3" key="3">
    <citation type="submission" date="2018-08" db="UniProtKB">
        <authorList>
            <consortium name="EnsemblPlants"/>
        </authorList>
    </citation>
    <scope>IDENTIFICATION</scope>
    <source>
        <strain evidence="3">Yugu1</strain>
    </source>
</reference>
<dbReference type="GO" id="GO:0005737">
    <property type="term" value="C:cytoplasm"/>
    <property type="evidence" value="ECO:0000318"/>
    <property type="project" value="GO_Central"/>
</dbReference>
<sequence>MSPAPAATDGRIRSYEDFARVHAYLLAASGVPPSAPAATDGRIRSYEDFARVHAYLLAASGVPPSLHERLYRKLADEVFDGGEVFAVEPCEDGRQRRLVLAAEDPLGRESDVFLVDHAWSFRLPDALKQLREVPGLAERMAALMCVDLDRRLETEELDEHDSDRSGSLEHVLQIVEKEKARIQERGSDSAAWLELEELGIDDDMLVALDLSTKFPNMVALNLWGNKLHDTEKVMQEIRKCPKLKALWLNENPVLGKGIDKAILDGLSELEIYNSHFTSKAGEWALSFCADIVGADNPCSSVESTLLESAVTIDLSDRCIHKLPEAFSPSKLPSLSKLNIRGNPLDQISGDNILKLFSGFTQLQELEVDIPGPLGNSAISILEALPNLTLLNGVNSSSIIESGKHIVDSALEPRLPEWSPEESLAERVIGAMWLYLMTYRLADEEKIDETPVWYVMDELGSAMRHSDNANFRIAPFLFMPEGKLATAISYTVLWPTHDVHTGEECTRDFLFGIGEEKQRSARLTAWFHTPENYFIQEFRKYQEQLQTNSICSSTKTKEAPSTKSVRPSDGRALRVYTDIPHVEEFLTRPEFVLTTDPKEADIIWVSMQVDSEVKNALGLTDKQYTNQFPFEACLVMKHHLAETIHKAWGSPEWLQPTYNLETHLSPLIGDYCTRKRDGVDNLWIMKPWNMARTIDTTVTGDLSAIIRLMETGPKICQKYIECPALFQGRKFDLRYIVLVRSIRPLEIFLSDVFWVRLANNQYTLEKTSFFEYETHFTVMNYIGRMNHMNTPEFIKEFEKEHQVKWLEIHESIRSTIRCVFESATAVHPEMQNPFSRAIYGVDVMLDNRFKPKILEVTYCPDCGRACKYDTQALVGNQNTIKGSDFFNRVFGCLFLDEQTNVSPL</sequence>
<dbReference type="EMBL" id="CM003536">
    <property type="protein sequence ID" value="RCV46285.1"/>
    <property type="molecule type" value="Genomic_DNA"/>
</dbReference>
<dbReference type="PANTHER" id="PTHR46088:SF1">
    <property type="entry name" value="TUBULIN--TYROSINE LIGASE-LIKE PROTEIN 12"/>
    <property type="match status" value="1"/>
</dbReference>
<dbReference type="PANTHER" id="PTHR46088">
    <property type="entry name" value="TUBULIN--TYROSINE LIGASE-LIKE PROTEIN 12"/>
    <property type="match status" value="1"/>
</dbReference>
<dbReference type="SUPFAM" id="SSF52058">
    <property type="entry name" value="L domain-like"/>
    <property type="match status" value="1"/>
</dbReference>
<dbReference type="Proteomes" id="UP000004995">
    <property type="component" value="Unassembled WGS sequence"/>
</dbReference>
<dbReference type="EMBL" id="AGNK02006108">
    <property type="status" value="NOT_ANNOTATED_CDS"/>
    <property type="molecule type" value="Genomic_DNA"/>
</dbReference>
<dbReference type="EnsemblPlants" id="KQK92312">
    <property type="protein sequence ID" value="KQK92312"/>
    <property type="gene ID" value="SETIT_034146mg"/>
</dbReference>
<dbReference type="Gramene" id="KQK92312">
    <property type="protein sequence ID" value="KQK92312"/>
    <property type="gene ID" value="SETIT_034146mg"/>
</dbReference>
<organism evidence="2">
    <name type="scientific">Setaria italica</name>
    <name type="common">Foxtail millet</name>
    <name type="synonym">Panicum italicum</name>
    <dbReference type="NCBI Taxonomy" id="4555"/>
    <lineage>
        <taxon>Eukaryota</taxon>
        <taxon>Viridiplantae</taxon>
        <taxon>Streptophyta</taxon>
        <taxon>Embryophyta</taxon>
        <taxon>Tracheophyta</taxon>
        <taxon>Spermatophyta</taxon>
        <taxon>Magnoliopsida</taxon>
        <taxon>Liliopsida</taxon>
        <taxon>Poales</taxon>
        <taxon>Poaceae</taxon>
        <taxon>PACMAD clade</taxon>
        <taxon>Panicoideae</taxon>
        <taxon>Panicodae</taxon>
        <taxon>Paniceae</taxon>
        <taxon>Cenchrinae</taxon>
        <taxon>Setaria</taxon>
    </lineage>
</organism>
<name>K4A5J2_SETIT</name>
<dbReference type="HOGENOM" id="CLU_018324_0_0_1"/>
<feature type="domain" description="Tubulin--tyrosine ligase-like protein 12 SET-like" evidence="1">
    <location>
        <begin position="419"/>
        <end position="527"/>
    </location>
</feature>
<feature type="domain" description="Tubulin--tyrosine ligase-like protein 12 SET-like" evidence="1">
    <location>
        <begin position="109"/>
        <end position="153"/>
    </location>
</feature>
<dbReference type="InterPro" id="IPR057954">
    <property type="entry name" value="SET_TTL12"/>
</dbReference>
<dbReference type="InterPro" id="IPR032675">
    <property type="entry name" value="LRR_dom_sf"/>
</dbReference>
<dbReference type="PROSITE" id="PS51221">
    <property type="entry name" value="TTL"/>
    <property type="match status" value="1"/>
</dbReference>
<dbReference type="InterPro" id="IPR027749">
    <property type="entry name" value="TTLL12"/>
</dbReference>
<dbReference type="OMA" id="QKGDECT"/>
<gene>
    <name evidence="3" type="primary">LOC101784720</name>
    <name evidence="2" type="ORF">SETIT_9G519300v2</name>
</gene>
<dbReference type="InterPro" id="IPR004344">
    <property type="entry name" value="TTL/TTLL_fam"/>
</dbReference>
<proteinExistence type="predicted"/>
<evidence type="ECO:0000259" key="1">
    <source>
        <dbReference type="Pfam" id="PF25556"/>
    </source>
</evidence>
<accession>K4A5J2</accession>
<protein>
    <recommendedName>
        <fullName evidence="1">Tubulin--tyrosine ligase-like protein 12 SET-like domain-containing protein</fullName>
    </recommendedName>
</protein>
<dbReference type="Pfam" id="PF03133">
    <property type="entry name" value="TTL"/>
    <property type="match status" value="1"/>
</dbReference>
<keyword evidence="4" id="KW-1185">Reference proteome</keyword>
<dbReference type="Gene3D" id="3.80.10.10">
    <property type="entry name" value="Ribonuclease Inhibitor"/>
    <property type="match status" value="2"/>
</dbReference>
<reference evidence="2 4" key="1">
    <citation type="journal article" date="2012" name="Nat. Biotechnol.">
        <title>Reference genome sequence of the model plant Setaria.</title>
        <authorList>
            <person name="Bennetzen J.L."/>
            <person name="Schmutz J."/>
            <person name="Wang H."/>
            <person name="Percifield R."/>
            <person name="Hawkins J."/>
            <person name="Pontaroli A.C."/>
            <person name="Estep M."/>
            <person name="Feng L."/>
            <person name="Vaughn J.N."/>
            <person name="Grimwood J."/>
            <person name="Jenkins J."/>
            <person name="Barry K."/>
            <person name="Lindquist E."/>
            <person name="Hellsten U."/>
            <person name="Deshpande S."/>
            <person name="Wang X."/>
            <person name="Wu X."/>
            <person name="Mitros T."/>
            <person name="Triplett J."/>
            <person name="Yang X."/>
            <person name="Ye C.Y."/>
            <person name="Mauro-Herrera M."/>
            <person name="Wang L."/>
            <person name="Li P."/>
            <person name="Sharma M."/>
            <person name="Sharma R."/>
            <person name="Ronald P.C."/>
            <person name="Panaud O."/>
            <person name="Kellogg E.A."/>
            <person name="Brutnell T.P."/>
            <person name="Doust A.N."/>
            <person name="Tuskan G.A."/>
            <person name="Rokhsar D."/>
            <person name="Devos K.M."/>
        </authorList>
    </citation>
    <scope>NUCLEOTIDE SEQUENCE [LARGE SCALE GENOMIC DNA]</scope>
    <source>
        <strain evidence="4">cv. Yugu1</strain>
        <strain evidence="2">Yugu1</strain>
    </source>
</reference>
<dbReference type="Gene3D" id="3.30.470.20">
    <property type="entry name" value="ATP-grasp fold, B domain"/>
    <property type="match status" value="1"/>
</dbReference>
<evidence type="ECO:0000313" key="2">
    <source>
        <dbReference type="EMBL" id="RCV46285.1"/>
    </source>
</evidence>
<evidence type="ECO:0000313" key="3">
    <source>
        <dbReference type="EnsemblPlants" id="KQK92312"/>
    </source>
</evidence>
<dbReference type="OrthoDB" id="202825at2759"/>
<dbReference type="RefSeq" id="XP_004985499.1">
    <property type="nucleotide sequence ID" value="XM_004985442.3"/>
</dbReference>
<dbReference type="FunCoup" id="K4A5J2">
    <property type="interactions" value="1721"/>
</dbReference>
<reference evidence="2" key="2">
    <citation type="submission" date="2015-07" db="EMBL/GenBank/DDBJ databases">
        <authorList>
            <person name="Noorani M."/>
        </authorList>
    </citation>
    <scope>NUCLEOTIDE SEQUENCE</scope>
    <source>
        <strain evidence="2">Yugu1</strain>
    </source>
</reference>
<dbReference type="STRING" id="4555.K4A5J2"/>
<dbReference type="AlphaFoldDB" id="K4A5J2"/>
<dbReference type="eggNOG" id="KOG2155">
    <property type="taxonomic scope" value="Eukaryota"/>
</dbReference>
<dbReference type="KEGG" id="sita:101784720"/>
<evidence type="ECO:0000313" key="4">
    <source>
        <dbReference type="Proteomes" id="UP000004995"/>
    </source>
</evidence>
<dbReference type="GeneID" id="101784720"/>
<dbReference type="Pfam" id="PF25556">
    <property type="entry name" value="SET_TTL"/>
    <property type="match status" value="2"/>
</dbReference>